<keyword evidence="1" id="KW-0479">Metal-binding</keyword>
<evidence type="ECO:0000256" key="2">
    <source>
        <dbReference type="ARBA" id="ARBA00022771"/>
    </source>
</evidence>
<sequence length="120" mass="13847">MSYAIRGARARGLREHHATVGNSLGSRLTLKINNSVFVCQIYVPRFMMSQKGAPQLFYSGYTYYKQYTYNAKTRWACSTHVAKKCKACIFTLYNEIISSRQDHNHPPVKNALKKSMHMTY</sequence>
<evidence type="ECO:0000259" key="4">
    <source>
        <dbReference type="Pfam" id="PF04500"/>
    </source>
</evidence>
<reference evidence="5 6" key="1">
    <citation type="journal article" date="2019" name="Commun. Biol.">
        <title>The bagworm genome reveals a unique fibroin gene that provides high tensile strength.</title>
        <authorList>
            <person name="Kono N."/>
            <person name="Nakamura H."/>
            <person name="Ohtoshi R."/>
            <person name="Tomita M."/>
            <person name="Numata K."/>
            <person name="Arakawa K."/>
        </authorList>
    </citation>
    <scope>NUCLEOTIDE SEQUENCE [LARGE SCALE GENOMIC DNA]</scope>
</reference>
<dbReference type="Pfam" id="PF04500">
    <property type="entry name" value="FLYWCH"/>
    <property type="match status" value="1"/>
</dbReference>
<proteinExistence type="predicted"/>
<dbReference type="GO" id="GO:0008270">
    <property type="term" value="F:zinc ion binding"/>
    <property type="evidence" value="ECO:0007669"/>
    <property type="project" value="UniProtKB-KW"/>
</dbReference>
<dbReference type="OrthoDB" id="7817712at2759"/>
<feature type="domain" description="FLYWCH-type" evidence="4">
    <location>
        <begin position="46"/>
        <end position="105"/>
    </location>
</feature>
<keyword evidence="2" id="KW-0863">Zinc-finger</keyword>
<accession>A0A4C1UZE6</accession>
<comment type="caution">
    <text evidence="5">The sequence shown here is derived from an EMBL/GenBank/DDBJ whole genome shotgun (WGS) entry which is preliminary data.</text>
</comment>
<keyword evidence="3" id="KW-0862">Zinc</keyword>
<dbReference type="EMBL" id="BGZK01000246">
    <property type="protein sequence ID" value="GBP31396.1"/>
    <property type="molecule type" value="Genomic_DNA"/>
</dbReference>
<dbReference type="InterPro" id="IPR007588">
    <property type="entry name" value="Znf_FLYWCH"/>
</dbReference>
<protein>
    <recommendedName>
        <fullName evidence="4">FLYWCH-type domain-containing protein</fullName>
    </recommendedName>
</protein>
<gene>
    <name evidence="5" type="ORF">EVAR_17884_1</name>
</gene>
<evidence type="ECO:0000313" key="6">
    <source>
        <dbReference type="Proteomes" id="UP000299102"/>
    </source>
</evidence>
<evidence type="ECO:0000256" key="1">
    <source>
        <dbReference type="ARBA" id="ARBA00022723"/>
    </source>
</evidence>
<dbReference type="Proteomes" id="UP000299102">
    <property type="component" value="Unassembled WGS sequence"/>
</dbReference>
<evidence type="ECO:0000256" key="3">
    <source>
        <dbReference type="ARBA" id="ARBA00022833"/>
    </source>
</evidence>
<dbReference type="Gene3D" id="2.20.25.240">
    <property type="match status" value="1"/>
</dbReference>
<dbReference type="AlphaFoldDB" id="A0A4C1UZE6"/>
<organism evidence="5 6">
    <name type="scientific">Eumeta variegata</name>
    <name type="common">Bagworm moth</name>
    <name type="synonym">Eumeta japonica</name>
    <dbReference type="NCBI Taxonomy" id="151549"/>
    <lineage>
        <taxon>Eukaryota</taxon>
        <taxon>Metazoa</taxon>
        <taxon>Ecdysozoa</taxon>
        <taxon>Arthropoda</taxon>
        <taxon>Hexapoda</taxon>
        <taxon>Insecta</taxon>
        <taxon>Pterygota</taxon>
        <taxon>Neoptera</taxon>
        <taxon>Endopterygota</taxon>
        <taxon>Lepidoptera</taxon>
        <taxon>Glossata</taxon>
        <taxon>Ditrysia</taxon>
        <taxon>Tineoidea</taxon>
        <taxon>Psychidae</taxon>
        <taxon>Oiketicinae</taxon>
        <taxon>Eumeta</taxon>
    </lineage>
</organism>
<keyword evidence="6" id="KW-1185">Reference proteome</keyword>
<evidence type="ECO:0000313" key="5">
    <source>
        <dbReference type="EMBL" id="GBP31396.1"/>
    </source>
</evidence>
<name>A0A4C1UZE6_EUMVA</name>